<reference evidence="6" key="2">
    <citation type="submission" date="2020-04" db="EMBL/GenBank/DDBJ databases">
        <authorList>
            <consortium name="NCBI Genome Project"/>
        </authorList>
    </citation>
    <scope>NUCLEOTIDE SEQUENCE</scope>
    <source>
        <strain evidence="6">CBS 304.34</strain>
    </source>
</reference>
<dbReference type="Pfam" id="PF18142">
    <property type="entry name" value="SLATT_fungal"/>
    <property type="match status" value="1"/>
</dbReference>
<gene>
    <name evidence="4 6" type="ORF">BDZ99DRAFT_520309</name>
</gene>
<reference evidence="4 6" key="1">
    <citation type="journal article" date="2020" name="Stud. Mycol.">
        <title>101 Dothideomycetes genomes: a test case for predicting lifestyles and emergence of pathogens.</title>
        <authorList>
            <person name="Haridas S."/>
            <person name="Albert R."/>
            <person name="Binder M."/>
            <person name="Bloem J."/>
            <person name="Labutti K."/>
            <person name="Salamov A."/>
            <person name="Andreopoulos B."/>
            <person name="Baker S."/>
            <person name="Barry K."/>
            <person name="Bills G."/>
            <person name="Bluhm B."/>
            <person name="Cannon C."/>
            <person name="Castanera R."/>
            <person name="Culley D."/>
            <person name="Daum C."/>
            <person name="Ezra D."/>
            <person name="Gonzalez J."/>
            <person name="Henrissat B."/>
            <person name="Kuo A."/>
            <person name="Liang C."/>
            <person name="Lipzen A."/>
            <person name="Lutzoni F."/>
            <person name="Magnuson J."/>
            <person name="Mondo S."/>
            <person name="Nolan M."/>
            <person name="Ohm R."/>
            <person name="Pangilinan J."/>
            <person name="Park H.-J."/>
            <person name="Ramirez L."/>
            <person name="Alfaro M."/>
            <person name="Sun H."/>
            <person name="Tritt A."/>
            <person name="Yoshinaga Y."/>
            <person name="Zwiers L.-H."/>
            <person name="Turgeon B."/>
            <person name="Goodwin S."/>
            <person name="Spatafora J."/>
            <person name="Crous P."/>
            <person name="Grigoriev I."/>
        </authorList>
    </citation>
    <scope>NUCLEOTIDE SEQUENCE</scope>
    <source>
        <strain evidence="4 6">CBS 304.34</strain>
    </source>
</reference>
<evidence type="ECO:0000256" key="1">
    <source>
        <dbReference type="SAM" id="MobiDB-lite"/>
    </source>
</evidence>
<dbReference type="PANTHER" id="PTHR38793:SF3">
    <property type="entry name" value="SMODS AND SLOG-ASSOCIATING 2TM EFFECTOR DOMAIN-CONTAINING PROTEIN"/>
    <property type="match status" value="1"/>
</dbReference>
<feature type="region of interest" description="Disordered" evidence="1">
    <location>
        <begin position="175"/>
        <end position="206"/>
    </location>
</feature>
<accession>A0A6A6YNU6</accession>
<dbReference type="Proteomes" id="UP000504636">
    <property type="component" value="Unplaced"/>
</dbReference>
<keyword evidence="2" id="KW-1133">Transmembrane helix</keyword>
<evidence type="ECO:0000313" key="5">
    <source>
        <dbReference type="Proteomes" id="UP000504636"/>
    </source>
</evidence>
<dbReference type="NCBIfam" id="NF033635">
    <property type="entry name" value="SLATT_fungal"/>
    <property type="match status" value="1"/>
</dbReference>
<evidence type="ECO:0000256" key="2">
    <source>
        <dbReference type="SAM" id="Phobius"/>
    </source>
</evidence>
<feature type="transmembrane region" description="Helical" evidence="2">
    <location>
        <begin position="100"/>
        <end position="120"/>
    </location>
</feature>
<evidence type="ECO:0000259" key="3">
    <source>
        <dbReference type="Pfam" id="PF18142"/>
    </source>
</evidence>
<evidence type="ECO:0000313" key="6">
    <source>
        <dbReference type="RefSeq" id="XP_033577193.1"/>
    </source>
</evidence>
<feature type="compositionally biased region" description="Low complexity" evidence="1">
    <location>
        <begin position="192"/>
        <end position="206"/>
    </location>
</feature>
<organism evidence="4">
    <name type="scientific">Mytilinidion resinicola</name>
    <dbReference type="NCBI Taxonomy" id="574789"/>
    <lineage>
        <taxon>Eukaryota</taxon>
        <taxon>Fungi</taxon>
        <taxon>Dikarya</taxon>
        <taxon>Ascomycota</taxon>
        <taxon>Pezizomycotina</taxon>
        <taxon>Dothideomycetes</taxon>
        <taxon>Pleosporomycetidae</taxon>
        <taxon>Mytilinidiales</taxon>
        <taxon>Mytilinidiaceae</taxon>
        <taxon>Mytilinidion</taxon>
    </lineage>
</organism>
<dbReference type="OrthoDB" id="4472872at2759"/>
<dbReference type="RefSeq" id="XP_033577193.1">
    <property type="nucleotide sequence ID" value="XM_033725512.1"/>
</dbReference>
<protein>
    <recommendedName>
        <fullName evidence="3">SMODS and SLOG-associating 2TM effector domain-containing protein</fullName>
    </recommendedName>
</protein>
<keyword evidence="2" id="KW-0472">Membrane</keyword>
<name>A0A6A6YNU6_9PEZI</name>
<keyword evidence="5" id="KW-1185">Reference proteome</keyword>
<feature type="transmembrane region" description="Helical" evidence="2">
    <location>
        <begin position="73"/>
        <end position="94"/>
    </location>
</feature>
<proteinExistence type="predicted"/>
<dbReference type="PANTHER" id="PTHR38793">
    <property type="entry name" value="SLATT_FUNGAL DOMAIN-CONTAINING PROTEIN-RELATED"/>
    <property type="match status" value="1"/>
</dbReference>
<feature type="domain" description="SMODS and SLOG-associating 2TM effector" evidence="3">
    <location>
        <begin position="57"/>
        <end position="174"/>
    </location>
</feature>
<sequence length="206" mass="22822">MSEDYLNTPVSLDDFRKLIGLPTEPVPAPAHRLPRWWPSIARVAQDPENNIGIYENIIYEEHRSSRKAHAYDLLVYGGIIGQLIISALLILLAATPSDHHVSLAVLGAFNGVATGILALVRGQGLPTRLLEYSDGLRRVRERIEWVERELETGKREVRYSEVVALKELYERIREDEQKNRPGSWTPSGGSVGSSSAGAVASRSSLV</sequence>
<reference evidence="6" key="3">
    <citation type="submission" date="2025-04" db="UniProtKB">
        <authorList>
            <consortium name="RefSeq"/>
        </authorList>
    </citation>
    <scope>IDENTIFICATION</scope>
    <source>
        <strain evidence="6">CBS 304.34</strain>
    </source>
</reference>
<dbReference type="GeneID" id="54466405"/>
<evidence type="ECO:0000313" key="4">
    <source>
        <dbReference type="EMBL" id="KAF2810229.1"/>
    </source>
</evidence>
<dbReference type="InterPro" id="IPR041622">
    <property type="entry name" value="SLATT_fungi"/>
</dbReference>
<dbReference type="EMBL" id="MU003700">
    <property type="protein sequence ID" value="KAF2810229.1"/>
    <property type="molecule type" value="Genomic_DNA"/>
</dbReference>
<dbReference type="AlphaFoldDB" id="A0A6A6YNU6"/>
<keyword evidence="2" id="KW-0812">Transmembrane</keyword>